<feature type="compositionally biased region" description="Polar residues" evidence="1">
    <location>
        <begin position="164"/>
        <end position="176"/>
    </location>
</feature>
<organism evidence="2 3">
    <name type="scientific">Steinernema carpocapsae</name>
    <name type="common">Entomopathogenic nematode</name>
    <dbReference type="NCBI Taxonomy" id="34508"/>
    <lineage>
        <taxon>Eukaryota</taxon>
        <taxon>Metazoa</taxon>
        <taxon>Ecdysozoa</taxon>
        <taxon>Nematoda</taxon>
        <taxon>Chromadorea</taxon>
        <taxon>Rhabditida</taxon>
        <taxon>Tylenchina</taxon>
        <taxon>Panagrolaimomorpha</taxon>
        <taxon>Strongyloidoidea</taxon>
        <taxon>Steinernematidae</taxon>
        <taxon>Steinernema</taxon>
    </lineage>
</organism>
<feature type="compositionally biased region" description="Polar residues" evidence="1">
    <location>
        <begin position="185"/>
        <end position="211"/>
    </location>
</feature>
<feature type="compositionally biased region" description="Gly residues" evidence="1">
    <location>
        <begin position="371"/>
        <end position="413"/>
    </location>
</feature>
<keyword evidence="3" id="KW-1185">Reference proteome</keyword>
<dbReference type="STRING" id="34508.A0A4V6I842"/>
<feature type="compositionally biased region" description="Polar residues" evidence="1">
    <location>
        <begin position="358"/>
        <end position="368"/>
    </location>
</feature>
<feature type="compositionally biased region" description="Basic and acidic residues" evidence="1">
    <location>
        <begin position="236"/>
        <end position="251"/>
    </location>
</feature>
<evidence type="ECO:0000256" key="1">
    <source>
        <dbReference type="SAM" id="MobiDB-lite"/>
    </source>
</evidence>
<dbReference type="OrthoDB" id="5826809at2759"/>
<feature type="region of interest" description="Disordered" evidence="1">
    <location>
        <begin position="339"/>
        <end position="485"/>
    </location>
</feature>
<proteinExistence type="predicted"/>
<sequence>MSQPLSIDTNTQIILNGVNLVNRDQLSPSQDHALQRFIEANAHLLQYVDRPPVPQPSPSKKAASKYSGLRNHIGSDTPDASGKYYTIDQYFRPNSNASNQAGNLTVDTSPYRQFSSLQNSPRDRGTNHAGDGYSKSLNRIHSPHSELGNGKRKEVSWYDEVPSGGNSRARSHSPTSALRPFEMSQYGSTGNLSNAGNNPFYSRAQTTSPAYSTLDRHKDDYNRYDTARHAHQLEMERRRKEDQEGRFHGYGDRPGAGVEMAPSRWHGGEQVLTRDNLPKGIKPRRIYYSPIGDGVVAADGIEMKRIPIEQSPRISVTQQRTVERGSPGQAGHRIYEKSWTSGAEGDQGYGAGVRAGSGAQSPLRSASTGPYGMGPGIGFGGPGGAGSPGGAGGLGAGYGGPGGPEGGPGGPGSRGNSTGPFGVSSGADPYSGAVGDPYNTLGSSRSEPFDGRPNGLGSDFGGSEGPRSGRTSAASGVYGPDSERRTRYEIKTDYMITNPRELIHQYATTTPVAVFDLQDRSGSSTRSVKKTYTSTTTQEEYCPFPPYRGHTGSKTPTQFVRQLRDAGLTVSQKEANQRTNPLNEMSSSDVQKVEQIRQQAVRSGGGSDIESLTQKMMFGLQTGHPTPPTL</sequence>
<gene>
    <name evidence="2" type="ORF">L596_003716</name>
</gene>
<dbReference type="EMBL" id="AZBU02000001">
    <property type="protein sequence ID" value="TMS36583.1"/>
    <property type="molecule type" value="Genomic_DNA"/>
</dbReference>
<comment type="caution">
    <text evidence="2">The sequence shown here is derived from an EMBL/GenBank/DDBJ whole genome shotgun (WGS) entry which is preliminary data.</text>
</comment>
<reference evidence="2 3" key="1">
    <citation type="journal article" date="2015" name="Genome Biol.">
        <title>Comparative genomics of Steinernema reveals deeply conserved gene regulatory networks.</title>
        <authorList>
            <person name="Dillman A.R."/>
            <person name="Macchietto M."/>
            <person name="Porter C.F."/>
            <person name="Rogers A."/>
            <person name="Williams B."/>
            <person name="Antoshechkin I."/>
            <person name="Lee M.M."/>
            <person name="Goodwin Z."/>
            <person name="Lu X."/>
            <person name="Lewis E.E."/>
            <person name="Goodrich-Blair H."/>
            <person name="Stock S.P."/>
            <person name="Adams B.J."/>
            <person name="Sternberg P.W."/>
            <person name="Mortazavi A."/>
        </authorList>
    </citation>
    <scope>NUCLEOTIDE SEQUENCE [LARGE SCALE GENOMIC DNA]</scope>
    <source>
        <strain evidence="2 3">ALL</strain>
    </source>
</reference>
<evidence type="ECO:0000313" key="3">
    <source>
        <dbReference type="Proteomes" id="UP000298663"/>
    </source>
</evidence>
<dbReference type="EMBL" id="CM016762">
    <property type="protein sequence ID" value="TMS36583.1"/>
    <property type="molecule type" value="Genomic_DNA"/>
</dbReference>
<name>A0A4V6I842_STECR</name>
<feature type="region of interest" description="Disordered" evidence="1">
    <location>
        <begin position="113"/>
        <end position="219"/>
    </location>
</feature>
<evidence type="ECO:0000313" key="2">
    <source>
        <dbReference type="EMBL" id="TMS36583.1"/>
    </source>
</evidence>
<accession>A0A4V6I842</accession>
<feature type="region of interest" description="Disordered" evidence="1">
    <location>
        <begin position="236"/>
        <end position="257"/>
    </location>
</feature>
<feature type="region of interest" description="Disordered" evidence="1">
    <location>
        <begin position="49"/>
        <end position="81"/>
    </location>
</feature>
<feature type="compositionally biased region" description="Gly residues" evidence="1">
    <location>
        <begin position="345"/>
        <end position="355"/>
    </location>
</feature>
<protein>
    <submittedName>
        <fullName evidence="2">Uncharacterized protein</fullName>
    </submittedName>
</protein>
<reference evidence="2 3" key="2">
    <citation type="journal article" date="2019" name="G3 (Bethesda)">
        <title>Hybrid Assembly of the Genome of the Entomopathogenic Nematode Steinernema carpocapsae Identifies the X-Chromosome.</title>
        <authorList>
            <person name="Serra L."/>
            <person name="Macchietto M."/>
            <person name="Macias-Munoz A."/>
            <person name="McGill C.J."/>
            <person name="Rodriguez I.M."/>
            <person name="Rodriguez B."/>
            <person name="Murad R."/>
            <person name="Mortazavi A."/>
        </authorList>
    </citation>
    <scope>NUCLEOTIDE SEQUENCE [LARGE SCALE GENOMIC DNA]</scope>
    <source>
        <strain evidence="2 3">ALL</strain>
    </source>
</reference>
<dbReference type="Proteomes" id="UP000298663">
    <property type="component" value="Chromosome X"/>
</dbReference>
<dbReference type="AlphaFoldDB" id="A0A4V6I842"/>